<proteinExistence type="predicted"/>
<dbReference type="PATRIC" id="fig|1365250.3.peg.5058"/>
<reference evidence="1 2" key="1">
    <citation type="submission" date="2013-07" db="EMBL/GenBank/DDBJ databases">
        <title>Comparative Genomic and Metabolomic Analysis of Twelve Strains of Pseudoalteromonas luteoviolacea.</title>
        <authorList>
            <person name="Vynne N.G."/>
            <person name="Mansson M."/>
            <person name="Gram L."/>
        </authorList>
    </citation>
    <scope>NUCLEOTIDE SEQUENCE [LARGE SCALE GENOMIC DNA]</scope>
    <source>
        <strain evidence="1 2">DSM 6061</strain>
    </source>
</reference>
<keyword evidence="2" id="KW-1185">Reference proteome</keyword>
<gene>
    <name evidence="1" type="ORF">N475_25295</name>
</gene>
<sequence length="52" mass="6249">MKKEVYTLFISELLNILLQSLVVCDAYYFLDIHGCIRHVNKFFQRNRMVVIL</sequence>
<accession>A0A166UDG7</accession>
<name>A0A166UDG7_9GAMM</name>
<organism evidence="1 2">
    <name type="scientific">Pseudoalteromonas luteoviolacea DSM 6061</name>
    <dbReference type="NCBI Taxonomy" id="1365250"/>
    <lineage>
        <taxon>Bacteria</taxon>
        <taxon>Pseudomonadati</taxon>
        <taxon>Pseudomonadota</taxon>
        <taxon>Gammaproteobacteria</taxon>
        <taxon>Alteromonadales</taxon>
        <taxon>Pseudoalteromonadaceae</taxon>
        <taxon>Pseudoalteromonas</taxon>
    </lineage>
</organism>
<dbReference type="AlphaFoldDB" id="A0A166UDG7"/>
<evidence type="ECO:0000313" key="2">
    <source>
        <dbReference type="Proteomes" id="UP000076643"/>
    </source>
</evidence>
<comment type="caution">
    <text evidence="1">The sequence shown here is derived from an EMBL/GenBank/DDBJ whole genome shotgun (WGS) entry which is preliminary data.</text>
</comment>
<protein>
    <submittedName>
        <fullName evidence="1">Uncharacterized protein</fullName>
    </submittedName>
</protein>
<dbReference type="Proteomes" id="UP000076643">
    <property type="component" value="Unassembled WGS sequence"/>
</dbReference>
<evidence type="ECO:0000313" key="1">
    <source>
        <dbReference type="EMBL" id="KZN29830.1"/>
    </source>
</evidence>
<dbReference type="EMBL" id="AUYB01000157">
    <property type="protein sequence ID" value="KZN29830.1"/>
    <property type="molecule type" value="Genomic_DNA"/>
</dbReference>